<feature type="region of interest" description="Disordered" evidence="1">
    <location>
        <begin position="1"/>
        <end position="158"/>
    </location>
</feature>
<feature type="domain" description="Retrovirus-related Pol polyprotein from transposon TNT 1-94-like beta-barrel" evidence="2">
    <location>
        <begin position="647"/>
        <end position="695"/>
    </location>
</feature>
<feature type="compositionally biased region" description="Low complexity" evidence="1">
    <location>
        <begin position="232"/>
        <end position="253"/>
    </location>
</feature>
<evidence type="ECO:0000313" key="3">
    <source>
        <dbReference type="EMBL" id="KAK7051171.1"/>
    </source>
</evidence>
<evidence type="ECO:0000313" key="4">
    <source>
        <dbReference type="Proteomes" id="UP001383192"/>
    </source>
</evidence>
<evidence type="ECO:0000259" key="2">
    <source>
        <dbReference type="Pfam" id="PF22936"/>
    </source>
</evidence>
<dbReference type="Pfam" id="PF22936">
    <property type="entry name" value="Pol_BBD"/>
    <property type="match status" value="1"/>
</dbReference>
<feature type="compositionally biased region" description="Polar residues" evidence="1">
    <location>
        <begin position="501"/>
        <end position="520"/>
    </location>
</feature>
<sequence>MREIRSANGPQTRTDGTAHNIPSVTNFSPHTQVPFSFSSDHLDQPVPQPPPTGIHWANSQEYPLGYHPGYRTAPSGMPAGSVPGNVPGTAPPTPPPKAGSSSDRGVPPSREDSPLSNHSHHSSSHSKPSSPFRDVPPHFRTVRPIVNPPEPGSFSPQSSEIAQLSSLIQSLIITLQNQRSSQPAGVAIPSLHNTAPVGLGHFPYPPVTPSSQNSAGMGVPNATSIPPYSTVPIPYQQFSQPQSQHHSPLSPHESSADMSLALLRSLIHTPVPSLPSTTSIPLLQGRLNFAQWQEAAVGMVQNLGLNSWICGPSPPNLTTFNPDVIPVYPPLLSTTPSVSDCQLWHVFWTRDGIAAQILMSRLSQSVAAMLPPSTDPVTYQRRTARDVLNVLRARYGVGDFARAALLKDKLWQKQAYPGRIVDYVTEWRTDLNQLHSVDYQIHWGEAITRFLAMLPNDIIWQSIRNFAMTETSVDPTTLDRGSWEYFADLVLQTDSNNTIRESARSSTYASQHAANRNRPNVSRGGDTSNTRTSTTTNTRDRQPNTPSSNQNSRSTSSHPQSSNSTQPRPQAHLAQVDSQLPSETDIDHTVDESINTADVNSDIQEAIEESFQAYSSMPPDTPPGWLYTFAAESPLVLSAFIRDYQGILDSGSSKHLFNSKQLFWDFNPKERLSIGTANCGSLETHGKGIVKIRVSDVR</sequence>
<dbReference type="Proteomes" id="UP001383192">
    <property type="component" value="Unassembled WGS sequence"/>
</dbReference>
<dbReference type="EMBL" id="JAYKXP010000013">
    <property type="protein sequence ID" value="KAK7051171.1"/>
    <property type="molecule type" value="Genomic_DNA"/>
</dbReference>
<feature type="region of interest" description="Disordered" evidence="1">
    <location>
        <begin position="202"/>
        <end position="254"/>
    </location>
</feature>
<organism evidence="3 4">
    <name type="scientific">Paramarasmius palmivorus</name>
    <dbReference type="NCBI Taxonomy" id="297713"/>
    <lineage>
        <taxon>Eukaryota</taxon>
        <taxon>Fungi</taxon>
        <taxon>Dikarya</taxon>
        <taxon>Basidiomycota</taxon>
        <taxon>Agaricomycotina</taxon>
        <taxon>Agaricomycetes</taxon>
        <taxon>Agaricomycetidae</taxon>
        <taxon>Agaricales</taxon>
        <taxon>Marasmiineae</taxon>
        <taxon>Marasmiaceae</taxon>
        <taxon>Paramarasmius</taxon>
    </lineage>
</organism>
<name>A0AAW0DEQ4_9AGAR</name>
<dbReference type="InterPro" id="IPR054722">
    <property type="entry name" value="PolX-like_BBD"/>
</dbReference>
<proteinExistence type="predicted"/>
<feature type="compositionally biased region" description="Low complexity" evidence="1">
    <location>
        <begin position="523"/>
        <end position="567"/>
    </location>
</feature>
<comment type="caution">
    <text evidence="3">The sequence shown here is derived from an EMBL/GenBank/DDBJ whole genome shotgun (WGS) entry which is preliminary data.</text>
</comment>
<dbReference type="AlphaFoldDB" id="A0AAW0DEQ4"/>
<accession>A0AAW0DEQ4</accession>
<feature type="region of interest" description="Disordered" evidence="1">
    <location>
        <begin position="501"/>
        <end position="579"/>
    </location>
</feature>
<feature type="compositionally biased region" description="Polar residues" evidence="1">
    <location>
        <begin position="209"/>
        <end position="227"/>
    </location>
</feature>
<feature type="compositionally biased region" description="Polar residues" evidence="1">
    <location>
        <begin position="8"/>
        <end position="39"/>
    </location>
</feature>
<protein>
    <recommendedName>
        <fullName evidence="2">Retrovirus-related Pol polyprotein from transposon TNT 1-94-like beta-barrel domain-containing protein</fullName>
    </recommendedName>
</protein>
<gene>
    <name evidence="3" type="ORF">VNI00_004671</name>
</gene>
<reference evidence="3 4" key="1">
    <citation type="submission" date="2024-01" db="EMBL/GenBank/DDBJ databases">
        <title>A draft genome for a cacao thread blight-causing isolate of Paramarasmius palmivorus.</title>
        <authorList>
            <person name="Baruah I.K."/>
            <person name="Bukari Y."/>
            <person name="Amoako-Attah I."/>
            <person name="Meinhardt L.W."/>
            <person name="Bailey B.A."/>
            <person name="Cohen S.P."/>
        </authorList>
    </citation>
    <scope>NUCLEOTIDE SEQUENCE [LARGE SCALE GENOMIC DNA]</scope>
    <source>
        <strain evidence="3 4">GH-12</strain>
    </source>
</reference>
<evidence type="ECO:0000256" key="1">
    <source>
        <dbReference type="SAM" id="MobiDB-lite"/>
    </source>
</evidence>
<keyword evidence="4" id="KW-1185">Reference proteome</keyword>